<accession>A0A2H1K290</accession>
<feature type="domain" description="Glycosyl transferase family 1" evidence="2">
    <location>
        <begin position="307"/>
        <end position="462"/>
    </location>
</feature>
<sequence length="624" mass="69572">MIMLGSSQRHPLTPRIRRRFPHKGLLPEGRHYALTWGIAYEFGGMTTVVLDRSSAFARQDNRRVEILTLSPEMKTQDRDKELHTEKRIDRRVKIRNLWKDLTACPDRKLRRMVGTLDVEECAIDDAMPRVEDGWSEYRRTDAGVLLQVDRYHDRGHLLVIDRLDMGKRGKRSGRRITLFDRAQNVIGQWPTARAFYHAWLDVVFDEKPTYLISDSSFTGALIHDYRRDNVILCQVMHNPFLQNPRDHIHGELSRGKSEFLKHLDSFDLVTTLTDQQQVDMTNAGLSAGRLRTVSNLTDDLHGDPTAPRDRRCGAMIARLAEQKRVEDAVRAIGTAVSSDPGIRLDVYGDGTDRPMLERLVDDLGVERSVILHGHTPGAKQNFHTASFSLLTSRFEGQGLVILESMSAGCIPIAYDIAYGPGDIIEDGVNGFLVPPGDTEACAATILRTVAMSDGEVEKMRRAAIARAADFFERPIVQRWGEVLAEKTFDPIIKLDNPHATISSASVRDDSIVLDIQVPGIGDDIPESVFVSWSSRAGAFFGRVHATLEGHKVHATIPTSRLTTIPPGLVDISIDFVHGRSFNRARLASDNSAITNESESVSLYTTAHGNLSARIHAASGSPRRA</sequence>
<dbReference type="EC" id="2.4.1.52" evidence="3"/>
<evidence type="ECO:0000259" key="2">
    <source>
        <dbReference type="Pfam" id="PF00534"/>
    </source>
</evidence>
<keyword evidence="1 3" id="KW-0808">Transferase</keyword>
<dbReference type="SUPFAM" id="SSF53756">
    <property type="entry name" value="UDP-Glycosyltransferase/glycogen phosphorylase"/>
    <property type="match status" value="1"/>
</dbReference>
<evidence type="ECO:0000313" key="4">
    <source>
        <dbReference type="Proteomes" id="UP000234641"/>
    </source>
</evidence>
<dbReference type="PANTHER" id="PTHR12526:SF630">
    <property type="entry name" value="GLYCOSYLTRANSFERASE"/>
    <property type="match status" value="1"/>
</dbReference>
<dbReference type="Pfam" id="PF00534">
    <property type="entry name" value="Glycos_transf_1"/>
    <property type="match status" value="1"/>
</dbReference>
<evidence type="ECO:0000313" key="3">
    <source>
        <dbReference type="EMBL" id="SMX93881.1"/>
    </source>
</evidence>
<organism evidence="3 4">
    <name type="scientific">Brevibacterium linens ATCC 9172</name>
    <dbReference type="NCBI Taxonomy" id="1255617"/>
    <lineage>
        <taxon>Bacteria</taxon>
        <taxon>Bacillati</taxon>
        <taxon>Actinomycetota</taxon>
        <taxon>Actinomycetes</taxon>
        <taxon>Micrococcales</taxon>
        <taxon>Brevibacteriaceae</taxon>
        <taxon>Brevibacterium</taxon>
    </lineage>
</organism>
<dbReference type="Proteomes" id="UP000234641">
    <property type="component" value="Unassembled WGS sequence"/>
</dbReference>
<protein>
    <submittedName>
        <fullName evidence="3">Poly(Glycerol-phosphate) alpha-glucosyltransferase</fullName>
        <ecNumber evidence="3">2.4.1.52</ecNumber>
    </submittedName>
</protein>
<dbReference type="Gene3D" id="3.40.50.2000">
    <property type="entry name" value="Glycogen Phosphorylase B"/>
    <property type="match status" value="3"/>
</dbReference>
<evidence type="ECO:0000256" key="1">
    <source>
        <dbReference type="ARBA" id="ARBA00022679"/>
    </source>
</evidence>
<dbReference type="PANTHER" id="PTHR12526">
    <property type="entry name" value="GLYCOSYLTRANSFERASE"/>
    <property type="match status" value="1"/>
</dbReference>
<dbReference type="InterPro" id="IPR001296">
    <property type="entry name" value="Glyco_trans_1"/>
</dbReference>
<keyword evidence="3" id="KW-0328">Glycosyltransferase</keyword>
<proteinExistence type="predicted"/>
<name>A0A2H1K290_BRELN</name>
<dbReference type="AlphaFoldDB" id="A0A2H1K290"/>
<dbReference type="EMBL" id="FXYY01000020">
    <property type="protein sequence ID" value="SMX93881.1"/>
    <property type="molecule type" value="Genomic_DNA"/>
</dbReference>
<gene>
    <name evidence="3" type="ORF">BLIN9172_02743</name>
</gene>
<dbReference type="GO" id="GO:0047265">
    <property type="term" value="F:poly(glycerol-phosphate) alpha-glucosyltransferase activity"/>
    <property type="evidence" value="ECO:0007669"/>
    <property type="project" value="UniProtKB-EC"/>
</dbReference>
<reference evidence="3 4" key="1">
    <citation type="submission" date="2017-03" db="EMBL/GenBank/DDBJ databases">
        <authorList>
            <person name="Afonso C.L."/>
            <person name="Miller P.J."/>
            <person name="Scott M.A."/>
            <person name="Spackman E."/>
            <person name="Goraichik I."/>
            <person name="Dimitrov K.M."/>
            <person name="Suarez D.L."/>
            <person name="Swayne D.E."/>
        </authorList>
    </citation>
    <scope>NUCLEOTIDE SEQUENCE [LARGE SCALE GENOMIC DNA]</scope>
    <source>
        <strain evidence="3 4">ATCC 9172</strain>
    </source>
</reference>